<dbReference type="InterPro" id="IPR003593">
    <property type="entry name" value="AAA+_ATPase"/>
</dbReference>
<dbReference type="InterPro" id="IPR002197">
    <property type="entry name" value="HTH_Fis"/>
</dbReference>
<feature type="coiled-coil region" evidence="8">
    <location>
        <begin position="105"/>
        <end position="138"/>
    </location>
</feature>
<dbReference type="Pfam" id="PF02954">
    <property type="entry name" value="HTH_8"/>
    <property type="match status" value="1"/>
</dbReference>
<accession>A0A9C9EKY2</accession>
<evidence type="ECO:0000256" key="6">
    <source>
        <dbReference type="ARBA" id="ARBA00023163"/>
    </source>
</evidence>
<organism evidence="11 12">
    <name type="scientific">candidate division WOR-3 bacterium</name>
    <dbReference type="NCBI Taxonomy" id="2052148"/>
    <lineage>
        <taxon>Bacteria</taxon>
        <taxon>Bacteria division WOR-3</taxon>
    </lineage>
</organism>
<keyword evidence="3" id="KW-0805">Transcription regulation</keyword>
<dbReference type="SUPFAM" id="SSF52540">
    <property type="entry name" value="P-loop containing nucleoside triphosphate hydrolases"/>
    <property type="match status" value="1"/>
</dbReference>
<sequence>MHILVVDDEEAQRALLADYLKKKGYIVTTAASGKEAIEKNRTTGFDLAILDLKMPEIDGLETMMKMKEIDPQTYFIILTGFGTVESAVEAMKIGAYDYLSKPVNLDELDLKIERIEEEENLHRELEILREEAAEEFEAESIVAESRKMKEVLNMVSRVAKSDSTILISGESGTGKEVVARLLHNLSNRKHNRFIAISCAALPETLLESELFGYERGAFSGAEKRKIGKFELADKGTLFLDEIGDLPLSTQVKLLRVLQEFTFERLGSNIPIKVDVRLISATNQDLKKKIAEKKFREDLFYRLNVISIDLAPLRERKEDIKPLAEHFIRKFSCRCNKKIRGLSRSALDKLMRYDWPGNIRELENVMERAVVLCRTNLIDAKDLPFGGASEPVCFETETLRGIEEKHIRTMLEKTGWNLMETARRLGIHRNTLRLKIKEYKIEKKK</sequence>
<dbReference type="PROSITE" id="PS00676">
    <property type="entry name" value="SIGMA54_INTERACT_2"/>
    <property type="match status" value="1"/>
</dbReference>
<dbReference type="PROSITE" id="PS00688">
    <property type="entry name" value="SIGMA54_INTERACT_3"/>
    <property type="match status" value="1"/>
</dbReference>
<dbReference type="Gene3D" id="1.10.8.60">
    <property type="match status" value="1"/>
</dbReference>
<dbReference type="Gene3D" id="3.40.50.2300">
    <property type="match status" value="1"/>
</dbReference>
<dbReference type="InterPro" id="IPR001789">
    <property type="entry name" value="Sig_transdc_resp-reg_receiver"/>
</dbReference>
<feature type="domain" description="Response regulatory" evidence="10">
    <location>
        <begin position="2"/>
        <end position="116"/>
    </location>
</feature>
<evidence type="ECO:0000256" key="1">
    <source>
        <dbReference type="ARBA" id="ARBA00022741"/>
    </source>
</evidence>
<reference evidence="11" key="1">
    <citation type="journal article" date="2020" name="mSystems">
        <title>Genome- and Community-Level Interaction Insights into Carbon Utilization and Element Cycling Functions of Hydrothermarchaeota in Hydrothermal Sediment.</title>
        <authorList>
            <person name="Zhou Z."/>
            <person name="Liu Y."/>
            <person name="Xu W."/>
            <person name="Pan J."/>
            <person name="Luo Z.H."/>
            <person name="Li M."/>
        </authorList>
    </citation>
    <scope>NUCLEOTIDE SEQUENCE</scope>
    <source>
        <strain evidence="11">HyVt-388</strain>
    </source>
</reference>
<dbReference type="PROSITE" id="PS50045">
    <property type="entry name" value="SIGMA54_INTERACT_4"/>
    <property type="match status" value="1"/>
</dbReference>
<dbReference type="InterPro" id="IPR011006">
    <property type="entry name" value="CheY-like_superfamily"/>
</dbReference>
<dbReference type="Pfam" id="PF00158">
    <property type="entry name" value="Sigma54_activat"/>
    <property type="match status" value="1"/>
</dbReference>
<evidence type="ECO:0000313" key="12">
    <source>
        <dbReference type="Proteomes" id="UP000885826"/>
    </source>
</evidence>
<evidence type="ECO:0000256" key="5">
    <source>
        <dbReference type="ARBA" id="ARBA00023159"/>
    </source>
</evidence>
<proteinExistence type="predicted"/>
<dbReference type="SUPFAM" id="SSF46689">
    <property type="entry name" value="Homeodomain-like"/>
    <property type="match status" value="1"/>
</dbReference>
<evidence type="ECO:0000259" key="9">
    <source>
        <dbReference type="PROSITE" id="PS50045"/>
    </source>
</evidence>
<dbReference type="CDD" id="cd00009">
    <property type="entry name" value="AAA"/>
    <property type="match status" value="1"/>
</dbReference>
<dbReference type="PRINTS" id="PR01590">
    <property type="entry name" value="HTHFIS"/>
</dbReference>
<dbReference type="Gene3D" id="1.10.10.60">
    <property type="entry name" value="Homeodomain-like"/>
    <property type="match status" value="1"/>
</dbReference>
<dbReference type="SUPFAM" id="SSF52172">
    <property type="entry name" value="CheY-like"/>
    <property type="match status" value="1"/>
</dbReference>
<keyword evidence="2" id="KW-0067">ATP-binding</keyword>
<evidence type="ECO:0000259" key="10">
    <source>
        <dbReference type="PROSITE" id="PS50110"/>
    </source>
</evidence>
<dbReference type="InterPro" id="IPR025944">
    <property type="entry name" value="Sigma_54_int_dom_CS"/>
</dbReference>
<dbReference type="Pfam" id="PF00072">
    <property type="entry name" value="Response_reg"/>
    <property type="match status" value="1"/>
</dbReference>
<evidence type="ECO:0000256" key="8">
    <source>
        <dbReference type="SAM" id="Coils"/>
    </source>
</evidence>
<dbReference type="Pfam" id="PF25601">
    <property type="entry name" value="AAA_lid_14"/>
    <property type="match status" value="1"/>
</dbReference>
<protein>
    <submittedName>
        <fullName evidence="11">Sigma-54-dependent Fis family transcriptional regulator</fullName>
    </submittedName>
</protein>
<keyword evidence="4" id="KW-0238">DNA-binding</keyword>
<dbReference type="EMBL" id="DRIG01000029">
    <property type="protein sequence ID" value="HEC78023.1"/>
    <property type="molecule type" value="Genomic_DNA"/>
</dbReference>
<dbReference type="InterPro" id="IPR027417">
    <property type="entry name" value="P-loop_NTPase"/>
</dbReference>
<dbReference type="SMART" id="SM00382">
    <property type="entry name" value="AAA"/>
    <property type="match status" value="1"/>
</dbReference>
<evidence type="ECO:0000313" key="11">
    <source>
        <dbReference type="EMBL" id="HEC78023.1"/>
    </source>
</evidence>
<evidence type="ECO:0000256" key="2">
    <source>
        <dbReference type="ARBA" id="ARBA00022840"/>
    </source>
</evidence>
<comment type="caution">
    <text evidence="11">The sequence shown here is derived from an EMBL/GenBank/DDBJ whole genome shotgun (WGS) entry which is preliminary data.</text>
</comment>
<dbReference type="PROSITE" id="PS50110">
    <property type="entry name" value="RESPONSE_REGULATORY"/>
    <property type="match status" value="1"/>
</dbReference>
<dbReference type="Gene3D" id="3.40.50.300">
    <property type="entry name" value="P-loop containing nucleotide triphosphate hydrolases"/>
    <property type="match status" value="1"/>
</dbReference>
<keyword evidence="8" id="KW-0175">Coiled coil</keyword>
<gene>
    <name evidence="11" type="ORF">ENI34_02635</name>
</gene>
<dbReference type="InterPro" id="IPR025943">
    <property type="entry name" value="Sigma_54_int_dom_ATP-bd_2"/>
</dbReference>
<dbReference type="PANTHER" id="PTHR32071">
    <property type="entry name" value="TRANSCRIPTIONAL REGULATORY PROTEIN"/>
    <property type="match status" value="1"/>
</dbReference>
<dbReference type="PROSITE" id="PS00675">
    <property type="entry name" value="SIGMA54_INTERACT_1"/>
    <property type="match status" value="1"/>
</dbReference>
<evidence type="ECO:0000256" key="7">
    <source>
        <dbReference type="PROSITE-ProRule" id="PRU00169"/>
    </source>
</evidence>
<dbReference type="FunFam" id="1.10.8.60:FF:000014">
    <property type="entry name" value="DNA-binding transcriptional regulator NtrC"/>
    <property type="match status" value="1"/>
</dbReference>
<dbReference type="GO" id="GO:0043565">
    <property type="term" value="F:sequence-specific DNA binding"/>
    <property type="evidence" value="ECO:0007669"/>
    <property type="project" value="InterPro"/>
</dbReference>
<dbReference type="InterPro" id="IPR009057">
    <property type="entry name" value="Homeodomain-like_sf"/>
</dbReference>
<dbReference type="Proteomes" id="UP000885826">
    <property type="component" value="Unassembled WGS sequence"/>
</dbReference>
<keyword evidence="1" id="KW-0547">Nucleotide-binding</keyword>
<dbReference type="InterPro" id="IPR025662">
    <property type="entry name" value="Sigma_54_int_dom_ATP-bd_1"/>
</dbReference>
<evidence type="ECO:0000256" key="4">
    <source>
        <dbReference type="ARBA" id="ARBA00023125"/>
    </source>
</evidence>
<keyword evidence="5" id="KW-0010">Activator</keyword>
<keyword evidence="7" id="KW-0597">Phosphoprotein</keyword>
<feature type="modified residue" description="4-aspartylphosphate" evidence="7">
    <location>
        <position position="51"/>
    </location>
</feature>
<dbReference type="GO" id="GO:0000160">
    <property type="term" value="P:phosphorelay signal transduction system"/>
    <property type="evidence" value="ECO:0007669"/>
    <property type="project" value="InterPro"/>
</dbReference>
<dbReference type="SMART" id="SM00448">
    <property type="entry name" value="REC"/>
    <property type="match status" value="1"/>
</dbReference>
<name>A0A9C9EKY2_UNCW3</name>
<evidence type="ECO:0000256" key="3">
    <source>
        <dbReference type="ARBA" id="ARBA00023015"/>
    </source>
</evidence>
<dbReference type="InterPro" id="IPR058031">
    <property type="entry name" value="AAA_lid_NorR"/>
</dbReference>
<feature type="domain" description="Sigma-54 factor interaction" evidence="9">
    <location>
        <begin position="141"/>
        <end position="370"/>
    </location>
</feature>
<dbReference type="GO" id="GO:0005524">
    <property type="term" value="F:ATP binding"/>
    <property type="evidence" value="ECO:0007669"/>
    <property type="project" value="UniProtKB-KW"/>
</dbReference>
<keyword evidence="6" id="KW-0804">Transcription</keyword>
<dbReference type="AlphaFoldDB" id="A0A9C9EKY2"/>
<dbReference type="GO" id="GO:0006355">
    <property type="term" value="P:regulation of DNA-templated transcription"/>
    <property type="evidence" value="ECO:0007669"/>
    <property type="project" value="InterPro"/>
</dbReference>
<dbReference type="InterPro" id="IPR002078">
    <property type="entry name" value="Sigma_54_int"/>
</dbReference>
<dbReference type="FunFam" id="3.40.50.300:FF:000006">
    <property type="entry name" value="DNA-binding transcriptional regulator NtrC"/>
    <property type="match status" value="1"/>
</dbReference>